<dbReference type="AlphaFoldDB" id="A0A9P6HLB2"/>
<comment type="pathway">
    <text evidence="3">Lipid metabolism.</text>
</comment>
<dbReference type="Proteomes" id="UP000736335">
    <property type="component" value="Unassembled WGS sequence"/>
</dbReference>
<keyword evidence="15 18" id="KW-0443">Lipid metabolism</keyword>
<feature type="binding site" evidence="19">
    <location>
        <position position="340"/>
    </location>
    <ligand>
        <name>Zn(2+)</name>
        <dbReference type="ChEBI" id="CHEBI:29105"/>
        <label>1</label>
    </ligand>
</feature>
<keyword evidence="24" id="KW-1185">Reference proteome</keyword>
<keyword evidence="9 18" id="KW-0256">Endoplasmic reticulum</keyword>
<feature type="binding site" evidence="19">
    <location>
        <position position="263"/>
    </location>
    <ligand>
        <name>Zn(2+)</name>
        <dbReference type="ChEBI" id="CHEBI:29105"/>
        <label>1</label>
    </ligand>
</feature>
<dbReference type="GO" id="GO:0006633">
    <property type="term" value="P:fatty acid biosynthetic process"/>
    <property type="evidence" value="ECO:0007669"/>
    <property type="project" value="UniProtKB-KW"/>
</dbReference>
<dbReference type="EC" id="1.-.-.-" evidence="18"/>
<dbReference type="PROSITE" id="PS50255">
    <property type="entry name" value="CYTOCHROME_B5_2"/>
    <property type="match status" value="1"/>
</dbReference>
<dbReference type="PRINTS" id="PR00363">
    <property type="entry name" value="CYTOCHROMEB5"/>
</dbReference>
<keyword evidence="6 20" id="KW-0349">Heme</keyword>
<evidence type="ECO:0000256" key="13">
    <source>
        <dbReference type="ARBA" id="ARBA00023002"/>
    </source>
</evidence>
<feature type="binding site" evidence="19">
    <location>
        <position position="267"/>
    </location>
    <ligand>
        <name>Zn(2+)</name>
        <dbReference type="ChEBI" id="CHEBI:29105"/>
        <label>1</label>
    </ligand>
</feature>
<keyword evidence="13 18" id="KW-0560">Oxidoreductase</keyword>
<keyword evidence="11 19" id="KW-0862">Zinc</keyword>
<organism evidence="23 24">
    <name type="scientific">Thelephora terrestris</name>
    <dbReference type="NCBI Taxonomy" id="56493"/>
    <lineage>
        <taxon>Eukaryota</taxon>
        <taxon>Fungi</taxon>
        <taxon>Dikarya</taxon>
        <taxon>Basidiomycota</taxon>
        <taxon>Agaricomycotina</taxon>
        <taxon>Agaricomycetes</taxon>
        <taxon>Thelephorales</taxon>
        <taxon>Thelephoraceae</taxon>
        <taxon>Thelephora</taxon>
    </lineage>
</organism>
<comment type="pathway">
    <text evidence="2">Sphingolipid metabolism.</text>
</comment>
<evidence type="ECO:0000256" key="9">
    <source>
        <dbReference type="ARBA" id="ARBA00022824"/>
    </source>
</evidence>
<keyword evidence="8 18" id="KW-0479">Metal-binding</keyword>
<feature type="binding site" evidence="19">
    <location>
        <position position="239"/>
    </location>
    <ligand>
        <name>Zn(2+)</name>
        <dbReference type="ChEBI" id="CHEBI:29105"/>
        <label>1</label>
    </ligand>
</feature>
<keyword evidence="17 18" id="KW-0275">Fatty acid biosynthesis</keyword>
<comment type="cofactor">
    <cofactor evidence="18 19">
        <name>Zn(2+)</name>
        <dbReference type="ChEBI" id="CHEBI:29105"/>
    </cofactor>
    <text evidence="18 19">Binds 2 Zn(2+) ions per subunit that likely form a catalytic dimetal center.</text>
</comment>
<dbReference type="InterPro" id="IPR014430">
    <property type="entry name" value="Scs7"/>
</dbReference>
<keyword evidence="10 18" id="KW-0276">Fatty acid metabolism</keyword>
<dbReference type="GO" id="GO:0005789">
    <property type="term" value="C:endoplasmic reticulum membrane"/>
    <property type="evidence" value="ECO:0007669"/>
    <property type="project" value="UniProtKB-SubCell"/>
</dbReference>
<dbReference type="FunFam" id="3.10.120.10:FF:000002">
    <property type="entry name" value="Cytochrome b5 type B"/>
    <property type="match status" value="1"/>
</dbReference>
<reference evidence="23" key="1">
    <citation type="journal article" date="2020" name="Nat. Commun.">
        <title>Large-scale genome sequencing of mycorrhizal fungi provides insights into the early evolution of symbiotic traits.</title>
        <authorList>
            <person name="Miyauchi S."/>
            <person name="Kiss E."/>
            <person name="Kuo A."/>
            <person name="Drula E."/>
            <person name="Kohler A."/>
            <person name="Sanchez-Garcia M."/>
            <person name="Morin E."/>
            <person name="Andreopoulos B."/>
            <person name="Barry K.W."/>
            <person name="Bonito G."/>
            <person name="Buee M."/>
            <person name="Carver A."/>
            <person name="Chen C."/>
            <person name="Cichocki N."/>
            <person name="Clum A."/>
            <person name="Culley D."/>
            <person name="Crous P.W."/>
            <person name="Fauchery L."/>
            <person name="Girlanda M."/>
            <person name="Hayes R.D."/>
            <person name="Keri Z."/>
            <person name="LaButti K."/>
            <person name="Lipzen A."/>
            <person name="Lombard V."/>
            <person name="Magnuson J."/>
            <person name="Maillard F."/>
            <person name="Murat C."/>
            <person name="Nolan M."/>
            <person name="Ohm R.A."/>
            <person name="Pangilinan J."/>
            <person name="Pereira M.F."/>
            <person name="Perotto S."/>
            <person name="Peter M."/>
            <person name="Pfister S."/>
            <person name="Riley R."/>
            <person name="Sitrit Y."/>
            <person name="Stielow J.B."/>
            <person name="Szollosi G."/>
            <person name="Zifcakova L."/>
            <person name="Stursova M."/>
            <person name="Spatafora J.W."/>
            <person name="Tedersoo L."/>
            <person name="Vaario L.M."/>
            <person name="Yamada A."/>
            <person name="Yan M."/>
            <person name="Wang P."/>
            <person name="Xu J."/>
            <person name="Bruns T."/>
            <person name="Baldrian P."/>
            <person name="Vilgalys R."/>
            <person name="Dunand C."/>
            <person name="Henrissat B."/>
            <person name="Grigoriev I.V."/>
            <person name="Hibbett D."/>
            <person name="Nagy L.G."/>
            <person name="Martin F.M."/>
        </authorList>
    </citation>
    <scope>NUCLEOTIDE SEQUENCE</scope>
    <source>
        <strain evidence="23">UH-Tt-Lm1</strain>
    </source>
</reference>
<feature type="transmembrane region" description="Helical" evidence="21">
    <location>
        <begin position="209"/>
        <end position="231"/>
    </location>
</feature>
<feature type="binding site" evidence="19">
    <location>
        <position position="344"/>
    </location>
    <ligand>
        <name>Zn(2+)</name>
        <dbReference type="ChEBI" id="CHEBI:29105"/>
        <label>1</label>
    </ligand>
</feature>
<feature type="binding site" description="axial binding residue" evidence="20">
    <location>
        <position position="69"/>
    </location>
    <ligand>
        <name>heme</name>
        <dbReference type="ChEBI" id="CHEBI:30413"/>
    </ligand>
    <ligandPart>
        <name>Fe</name>
        <dbReference type="ChEBI" id="CHEBI:18248"/>
    </ligandPart>
</feature>
<dbReference type="OrthoDB" id="2204368at2759"/>
<evidence type="ECO:0000256" key="19">
    <source>
        <dbReference type="PIRSR" id="PIRSR005149-1"/>
    </source>
</evidence>
<gene>
    <name evidence="23" type="ORF">BJ322DRAFT_1045644</name>
</gene>
<dbReference type="InterPro" id="IPR006694">
    <property type="entry name" value="Fatty_acid_hydroxylase"/>
</dbReference>
<feature type="transmembrane region" description="Helical" evidence="21">
    <location>
        <begin position="252"/>
        <end position="269"/>
    </location>
</feature>
<comment type="subcellular location">
    <subcellularLocation>
        <location evidence="1">Endoplasmic reticulum membrane</location>
        <topology evidence="1">Multi-pass membrane protein</topology>
    </subcellularLocation>
</comment>
<keyword evidence="14 18" id="KW-0408">Iron</keyword>
<keyword evidence="7 21" id="KW-0812">Transmembrane</keyword>
<comment type="function">
    <text evidence="18">Ceramide hydroxylase involved in the hydroxylation of sphingolipid-associated very long chain fatty acids. Postulated to hydroxylate the very long chain fatty acid of dihydroceramides and phytoceramides at C-2.</text>
</comment>
<sequence length="369" mass="42934">MAPTKRIRIFTTEDVEEHANSGSCWVTRDGKVYDVTQFLPDHPGGDDLILKYAGKDVGEIMKDSTEHDHSDSAYNMLDEFLVGRLGATAGIVDENWVPSDNFQPDETDVSTDYEKNQFLDLRRPLLSQFLYANFSKSYYLQQIHQPRHVVQSARLFGPEYLEVFTRTKWYIVPMFWLPIAAYLLCRGLVQLERPLPPFTENPLLPLSFVSSVSAITIAKAVPLYIFGNFFFTFLEYTMHRFLFHVDYYLPDRSVFLMLHFLMHGVHHYLPMDPLRLVMPPVLFAVLSYPFTRLGHFLFPAPWANCIIAGAFTYYVFYDCTHYALHHTKLPAYLREVKKYHLAHHYKNYELGFGVTSKLWDVVFNTVLPI</sequence>
<dbReference type="PROSITE" id="PS00191">
    <property type="entry name" value="CYTOCHROME_B5_1"/>
    <property type="match status" value="1"/>
</dbReference>
<evidence type="ECO:0000256" key="5">
    <source>
        <dbReference type="ARBA" id="ARBA00022516"/>
    </source>
</evidence>
<evidence type="ECO:0000256" key="11">
    <source>
        <dbReference type="ARBA" id="ARBA00022833"/>
    </source>
</evidence>
<dbReference type="PANTHER" id="PTHR12863">
    <property type="entry name" value="FATTY ACID HYDROXYLASE"/>
    <property type="match status" value="1"/>
</dbReference>
<evidence type="ECO:0000256" key="7">
    <source>
        <dbReference type="ARBA" id="ARBA00022692"/>
    </source>
</evidence>
<evidence type="ECO:0000256" key="1">
    <source>
        <dbReference type="ARBA" id="ARBA00004477"/>
    </source>
</evidence>
<feature type="binding site" description="axial binding residue" evidence="20">
    <location>
        <position position="42"/>
    </location>
    <ligand>
        <name>heme</name>
        <dbReference type="ChEBI" id="CHEBI:30413"/>
    </ligand>
    <ligandPart>
        <name>Fe</name>
        <dbReference type="ChEBI" id="CHEBI:18248"/>
    </ligandPart>
</feature>
<keyword evidence="16 18" id="KW-0472">Membrane</keyword>
<comment type="caution">
    <text evidence="23">The sequence shown here is derived from an EMBL/GenBank/DDBJ whole genome shotgun (WGS) entry which is preliminary data.</text>
</comment>
<evidence type="ECO:0000256" key="20">
    <source>
        <dbReference type="PIRSR" id="PIRSR005149-50"/>
    </source>
</evidence>
<evidence type="ECO:0000256" key="17">
    <source>
        <dbReference type="ARBA" id="ARBA00023160"/>
    </source>
</evidence>
<feature type="binding site" evidence="19">
    <location>
        <position position="266"/>
    </location>
    <ligand>
        <name>Zn(2+)</name>
        <dbReference type="ChEBI" id="CHEBI:29105"/>
        <label>1</label>
    </ligand>
</feature>
<comment type="cofactor">
    <cofactor evidence="20">
        <name>Fe cation</name>
        <dbReference type="ChEBI" id="CHEBI:24875"/>
    </cofactor>
</comment>
<dbReference type="PIRSF" id="PIRSF005149">
    <property type="entry name" value="IPC-B_HD"/>
    <property type="match status" value="1"/>
</dbReference>
<dbReference type="GO" id="GO:0005506">
    <property type="term" value="F:iron ion binding"/>
    <property type="evidence" value="ECO:0007669"/>
    <property type="project" value="UniProtKB-UniRule"/>
</dbReference>
<evidence type="ECO:0000313" key="24">
    <source>
        <dbReference type="Proteomes" id="UP000736335"/>
    </source>
</evidence>
<dbReference type="EMBL" id="WIUZ02000004">
    <property type="protein sequence ID" value="KAF9787860.1"/>
    <property type="molecule type" value="Genomic_DNA"/>
</dbReference>
<dbReference type="InterPro" id="IPR018506">
    <property type="entry name" value="Cyt_B5_heme-BS"/>
</dbReference>
<evidence type="ECO:0000259" key="22">
    <source>
        <dbReference type="PROSITE" id="PS50255"/>
    </source>
</evidence>
<feature type="binding site" evidence="19">
    <location>
        <position position="325"/>
    </location>
    <ligand>
        <name>Zn(2+)</name>
        <dbReference type="ChEBI" id="CHEBI:29105"/>
        <label>1</label>
    </ligand>
</feature>
<feature type="binding site" evidence="19">
    <location>
        <position position="343"/>
    </location>
    <ligand>
        <name>Zn(2+)</name>
        <dbReference type="ChEBI" id="CHEBI:29105"/>
        <label>1</label>
    </ligand>
</feature>
<evidence type="ECO:0000256" key="3">
    <source>
        <dbReference type="ARBA" id="ARBA00005189"/>
    </source>
</evidence>
<dbReference type="InterPro" id="IPR001199">
    <property type="entry name" value="Cyt_B5-like_heme/steroid-bd"/>
</dbReference>
<feature type="transmembrane region" description="Helical" evidence="21">
    <location>
        <begin position="169"/>
        <end position="189"/>
    </location>
</feature>
<evidence type="ECO:0000256" key="14">
    <source>
        <dbReference type="ARBA" id="ARBA00023004"/>
    </source>
</evidence>
<protein>
    <recommendedName>
        <fullName evidence="18">Ceramide very long chain fatty acid hydroxylase</fullName>
        <ecNumber evidence="18">1.-.-.-</ecNumber>
    </recommendedName>
</protein>
<evidence type="ECO:0000256" key="16">
    <source>
        <dbReference type="ARBA" id="ARBA00023136"/>
    </source>
</evidence>
<dbReference type="PANTHER" id="PTHR12863:SF1">
    <property type="entry name" value="FATTY ACID 2-HYDROXYLASE"/>
    <property type="match status" value="1"/>
</dbReference>
<evidence type="ECO:0000256" key="2">
    <source>
        <dbReference type="ARBA" id="ARBA00004991"/>
    </source>
</evidence>
<keyword evidence="5 18" id="KW-0444">Lipid biosynthesis</keyword>
<dbReference type="GO" id="GO:0080132">
    <property type="term" value="F:fatty acid 2-hydroxylase activity"/>
    <property type="evidence" value="ECO:0007669"/>
    <property type="project" value="InterPro"/>
</dbReference>
<evidence type="ECO:0000256" key="6">
    <source>
        <dbReference type="ARBA" id="ARBA00022617"/>
    </source>
</evidence>
<evidence type="ECO:0000256" key="18">
    <source>
        <dbReference type="PIRNR" id="PIRNR005149"/>
    </source>
</evidence>
<evidence type="ECO:0000256" key="12">
    <source>
        <dbReference type="ARBA" id="ARBA00022989"/>
    </source>
</evidence>
<evidence type="ECO:0000256" key="21">
    <source>
        <dbReference type="SAM" id="Phobius"/>
    </source>
</evidence>
<comment type="similarity">
    <text evidence="4 18">Belongs to the sterol desaturase family. SCS7 subfamily.</text>
</comment>
<evidence type="ECO:0000256" key="8">
    <source>
        <dbReference type="ARBA" id="ARBA00022723"/>
    </source>
</evidence>
<dbReference type="SMART" id="SM01117">
    <property type="entry name" value="Cyt-b5"/>
    <property type="match status" value="1"/>
</dbReference>
<evidence type="ECO:0000256" key="10">
    <source>
        <dbReference type="ARBA" id="ARBA00022832"/>
    </source>
</evidence>
<feature type="binding site" evidence="19">
    <location>
        <position position="321"/>
    </location>
    <ligand>
        <name>Zn(2+)</name>
        <dbReference type="ChEBI" id="CHEBI:29105"/>
        <label>1</label>
    </ligand>
</feature>
<feature type="binding site" evidence="19">
    <location>
        <position position="244"/>
    </location>
    <ligand>
        <name>Zn(2+)</name>
        <dbReference type="ChEBI" id="CHEBI:29105"/>
        <label>1</label>
    </ligand>
</feature>
<evidence type="ECO:0000313" key="23">
    <source>
        <dbReference type="EMBL" id="KAF9787860.1"/>
    </source>
</evidence>
<dbReference type="SUPFAM" id="SSF55856">
    <property type="entry name" value="Cytochrome b5-like heme/steroid binding domain"/>
    <property type="match status" value="1"/>
</dbReference>
<feature type="domain" description="Cytochrome b5 heme-binding" evidence="22">
    <location>
        <begin position="7"/>
        <end position="86"/>
    </location>
</feature>
<feature type="transmembrane region" description="Helical" evidence="21">
    <location>
        <begin position="296"/>
        <end position="316"/>
    </location>
</feature>
<evidence type="ECO:0000256" key="15">
    <source>
        <dbReference type="ARBA" id="ARBA00023098"/>
    </source>
</evidence>
<accession>A0A9P6HLB2</accession>
<evidence type="ECO:0000256" key="4">
    <source>
        <dbReference type="ARBA" id="ARBA00005747"/>
    </source>
</evidence>
<dbReference type="GO" id="GO:0020037">
    <property type="term" value="F:heme binding"/>
    <property type="evidence" value="ECO:0007669"/>
    <property type="project" value="InterPro"/>
</dbReference>
<dbReference type="InterPro" id="IPR036400">
    <property type="entry name" value="Cyt_B5-like_heme/steroid_sf"/>
</dbReference>
<dbReference type="Pfam" id="PF04116">
    <property type="entry name" value="FA_hydroxylase"/>
    <property type="match status" value="1"/>
</dbReference>
<dbReference type="Pfam" id="PF00173">
    <property type="entry name" value="Cyt-b5"/>
    <property type="match status" value="1"/>
</dbReference>
<reference evidence="23" key="2">
    <citation type="submission" date="2020-11" db="EMBL/GenBank/DDBJ databases">
        <authorList>
            <consortium name="DOE Joint Genome Institute"/>
            <person name="Kuo A."/>
            <person name="Miyauchi S."/>
            <person name="Kiss E."/>
            <person name="Drula E."/>
            <person name="Kohler A."/>
            <person name="Sanchez-Garcia M."/>
            <person name="Andreopoulos B."/>
            <person name="Barry K.W."/>
            <person name="Bonito G."/>
            <person name="Buee M."/>
            <person name="Carver A."/>
            <person name="Chen C."/>
            <person name="Cichocki N."/>
            <person name="Clum A."/>
            <person name="Culley D."/>
            <person name="Crous P.W."/>
            <person name="Fauchery L."/>
            <person name="Girlanda M."/>
            <person name="Hayes R."/>
            <person name="Keri Z."/>
            <person name="Labutti K."/>
            <person name="Lipzen A."/>
            <person name="Lombard V."/>
            <person name="Magnuson J."/>
            <person name="Maillard F."/>
            <person name="Morin E."/>
            <person name="Murat C."/>
            <person name="Nolan M."/>
            <person name="Ohm R."/>
            <person name="Pangilinan J."/>
            <person name="Pereira M."/>
            <person name="Perotto S."/>
            <person name="Peter M."/>
            <person name="Riley R."/>
            <person name="Sitrit Y."/>
            <person name="Stielow B."/>
            <person name="Szollosi G."/>
            <person name="Zifcakova L."/>
            <person name="Stursova M."/>
            <person name="Spatafora J.W."/>
            <person name="Tedersoo L."/>
            <person name="Vaario L.-M."/>
            <person name="Yamada A."/>
            <person name="Yan M."/>
            <person name="Wang P."/>
            <person name="Xu J."/>
            <person name="Bruns T."/>
            <person name="Baldrian P."/>
            <person name="Vilgalys R."/>
            <person name="Henrissat B."/>
            <person name="Grigoriev I.V."/>
            <person name="Hibbett D."/>
            <person name="Nagy L.G."/>
            <person name="Martin F.M."/>
        </authorList>
    </citation>
    <scope>NUCLEOTIDE SEQUENCE</scope>
    <source>
        <strain evidence="23">UH-Tt-Lm1</strain>
    </source>
</reference>
<dbReference type="Gene3D" id="3.10.120.10">
    <property type="entry name" value="Cytochrome b5-like heme/steroid binding domain"/>
    <property type="match status" value="1"/>
</dbReference>
<proteinExistence type="inferred from homology"/>
<name>A0A9P6HLB2_9AGAM</name>
<keyword evidence="12 21" id="KW-1133">Transmembrane helix</keyword>